<dbReference type="PANTHER" id="PTHR42643:SF24">
    <property type="entry name" value="IONOTROPIC RECEPTOR 60A"/>
    <property type="match status" value="1"/>
</dbReference>
<feature type="chain" id="PRO_5039886186" description="Putative ionotropic receptor ligand binding domain-containing protein" evidence="9">
    <location>
        <begin position="17"/>
        <end position="393"/>
    </location>
</feature>
<dbReference type="PANTHER" id="PTHR42643">
    <property type="entry name" value="IONOTROPIC RECEPTOR 20A-RELATED"/>
    <property type="match status" value="1"/>
</dbReference>
<feature type="domain" description="Putative ionotropic receptor ligand binding" evidence="10">
    <location>
        <begin position="19"/>
        <end position="200"/>
    </location>
</feature>
<evidence type="ECO:0000313" key="11">
    <source>
        <dbReference type="EMBL" id="KAG5666627.1"/>
    </source>
</evidence>
<reference evidence="11" key="1">
    <citation type="submission" date="2021-03" db="EMBL/GenBank/DDBJ databases">
        <title>Chromosome level genome of the anhydrobiotic midge Polypedilum vanderplanki.</title>
        <authorList>
            <person name="Yoshida Y."/>
            <person name="Kikawada T."/>
            <person name="Gusev O."/>
        </authorList>
    </citation>
    <scope>NUCLEOTIDE SEQUENCE</scope>
    <source>
        <strain evidence="11">NIAS01</strain>
        <tissue evidence="11">Whole body or cell culture</tissue>
    </source>
</reference>
<protein>
    <recommendedName>
        <fullName evidence="10">Putative ionotropic receptor ligand binding domain-containing protein</fullName>
    </recommendedName>
</protein>
<feature type="transmembrane region" description="Helical" evidence="8">
    <location>
        <begin position="372"/>
        <end position="388"/>
    </location>
</feature>
<dbReference type="AlphaFoldDB" id="A0A9J6BAS9"/>
<sequence>MKVTLVTILLLPFVFAYYDQKSENRIITNLILEVMRKFYKTQTSTLNFLLLINDEKLKFEVEELVNELLKNVDQEIAIAVEDNENTKYAVQKKFCVIFVDSFESFNKINPNLHFHFSGFYTIILMSKNKELEMKKIFELFWSHQIVNVNILQNKNSKIVNFHTFHPYISKHCGQVQMIKINSFNEIKLKNSRIFPNKMKNLHGCKLKVSVIESPPYVMRKFDIKKITDAFGLDLYIILNHALLMNFSLEILYLNKANETDKASGIFDATGVALSNLIKGNTNFTAGLMIQSEVKNKISTPGYSYHTTKVVWVIPTGQPLTVWEIFTRPFQNSVWIFILSTYIATRIIIFLIWTKGSKKVKNFVFGRDIRYPFTNLIIILFGMSLHKLPGRNFA</sequence>
<comment type="subcellular location">
    <subcellularLocation>
        <location evidence="1">Cell membrane</location>
        <topology evidence="1">Multi-pass membrane protein</topology>
    </subcellularLocation>
</comment>
<keyword evidence="6" id="KW-0675">Receptor</keyword>
<feature type="signal peptide" evidence="9">
    <location>
        <begin position="1"/>
        <end position="16"/>
    </location>
</feature>
<evidence type="ECO:0000256" key="7">
    <source>
        <dbReference type="ARBA" id="ARBA00023180"/>
    </source>
</evidence>
<dbReference type="Pfam" id="PF24061">
    <property type="entry name" value="LBD_receptor"/>
    <property type="match status" value="1"/>
</dbReference>
<evidence type="ECO:0000313" key="12">
    <source>
        <dbReference type="Proteomes" id="UP001107558"/>
    </source>
</evidence>
<feature type="transmembrane region" description="Helical" evidence="8">
    <location>
        <begin position="333"/>
        <end position="352"/>
    </location>
</feature>
<dbReference type="GO" id="GO:0005886">
    <property type="term" value="C:plasma membrane"/>
    <property type="evidence" value="ECO:0007669"/>
    <property type="project" value="UniProtKB-SubCell"/>
</dbReference>
<evidence type="ECO:0000256" key="8">
    <source>
        <dbReference type="SAM" id="Phobius"/>
    </source>
</evidence>
<evidence type="ECO:0000256" key="4">
    <source>
        <dbReference type="ARBA" id="ARBA00022989"/>
    </source>
</evidence>
<keyword evidence="12" id="KW-1185">Reference proteome</keyword>
<dbReference type="EMBL" id="JADBJN010000004">
    <property type="protein sequence ID" value="KAG5666627.1"/>
    <property type="molecule type" value="Genomic_DNA"/>
</dbReference>
<evidence type="ECO:0000256" key="6">
    <source>
        <dbReference type="ARBA" id="ARBA00023170"/>
    </source>
</evidence>
<keyword evidence="9" id="KW-0732">Signal</keyword>
<keyword evidence="5 8" id="KW-0472">Membrane</keyword>
<accession>A0A9J6BAS9</accession>
<dbReference type="Proteomes" id="UP001107558">
    <property type="component" value="Chromosome 4"/>
</dbReference>
<dbReference type="InterPro" id="IPR056198">
    <property type="entry name" value="LBD_receptor"/>
</dbReference>
<evidence type="ECO:0000259" key="10">
    <source>
        <dbReference type="Pfam" id="PF24061"/>
    </source>
</evidence>
<evidence type="ECO:0000256" key="9">
    <source>
        <dbReference type="SAM" id="SignalP"/>
    </source>
</evidence>
<dbReference type="InterPro" id="IPR052192">
    <property type="entry name" value="Insect_Ionotropic_Sensory_Rcpt"/>
</dbReference>
<evidence type="ECO:0000256" key="1">
    <source>
        <dbReference type="ARBA" id="ARBA00004651"/>
    </source>
</evidence>
<evidence type="ECO:0000256" key="2">
    <source>
        <dbReference type="ARBA" id="ARBA00022475"/>
    </source>
</evidence>
<comment type="caution">
    <text evidence="11">The sequence shown here is derived from an EMBL/GenBank/DDBJ whole genome shotgun (WGS) entry which is preliminary data.</text>
</comment>
<name>A0A9J6BAS9_POLVA</name>
<keyword evidence="7" id="KW-0325">Glycoprotein</keyword>
<organism evidence="11 12">
    <name type="scientific">Polypedilum vanderplanki</name>
    <name type="common">Sleeping chironomid midge</name>
    <dbReference type="NCBI Taxonomy" id="319348"/>
    <lineage>
        <taxon>Eukaryota</taxon>
        <taxon>Metazoa</taxon>
        <taxon>Ecdysozoa</taxon>
        <taxon>Arthropoda</taxon>
        <taxon>Hexapoda</taxon>
        <taxon>Insecta</taxon>
        <taxon>Pterygota</taxon>
        <taxon>Neoptera</taxon>
        <taxon>Endopterygota</taxon>
        <taxon>Diptera</taxon>
        <taxon>Nematocera</taxon>
        <taxon>Chironomoidea</taxon>
        <taxon>Chironomidae</taxon>
        <taxon>Chironominae</taxon>
        <taxon>Polypedilum</taxon>
        <taxon>Polypedilum</taxon>
    </lineage>
</organism>
<gene>
    <name evidence="11" type="ORF">PVAND_014643</name>
</gene>
<dbReference type="Gene3D" id="3.40.190.10">
    <property type="entry name" value="Periplasmic binding protein-like II"/>
    <property type="match status" value="1"/>
</dbReference>
<dbReference type="OrthoDB" id="8050636at2759"/>
<proteinExistence type="predicted"/>
<keyword evidence="4 8" id="KW-1133">Transmembrane helix</keyword>
<keyword evidence="3 8" id="KW-0812">Transmembrane</keyword>
<keyword evidence="2" id="KW-1003">Cell membrane</keyword>
<evidence type="ECO:0000256" key="5">
    <source>
        <dbReference type="ARBA" id="ARBA00023136"/>
    </source>
</evidence>
<evidence type="ECO:0000256" key="3">
    <source>
        <dbReference type="ARBA" id="ARBA00022692"/>
    </source>
</evidence>